<dbReference type="InterPro" id="IPR043504">
    <property type="entry name" value="Peptidase_S1_PA_chymotrypsin"/>
</dbReference>
<feature type="chain" id="PRO_5016453514" description="Peptidase S1 domain-containing protein" evidence="3">
    <location>
        <begin position="40"/>
        <end position="641"/>
    </location>
</feature>
<feature type="signal peptide" evidence="3">
    <location>
        <begin position="1"/>
        <end position="39"/>
    </location>
</feature>
<evidence type="ECO:0000259" key="4">
    <source>
        <dbReference type="Pfam" id="PF00089"/>
    </source>
</evidence>
<dbReference type="Proteomes" id="UP000250462">
    <property type="component" value="Unassembled WGS sequence"/>
</dbReference>
<reference evidence="5 6" key="1">
    <citation type="submission" date="2018-06" db="EMBL/GenBank/DDBJ databases">
        <title>Phytoactinopolyspora halophila sp. nov., a novel halophilic actinomycete isolated from a saline soil in China.</title>
        <authorList>
            <person name="Tang S.-K."/>
        </authorList>
    </citation>
    <scope>NUCLEOTIDE SEQUENCE [LARGE SCALE GENOMIC DNA]</scope>
    <source>
        <strain evidence="5 6">YIM 96934</strain>
    </source>
</reference>
<evidence type="ECO:0000256" key="2">
    <source>
        <dbReference type="SAM" id="Phobius"/>
    </source>
</evidence>
<dbReference type="SUPFAM" id="SSF50494">
    <property type="entry name" value="Trypsin-like serine proteases"/>
    <property type="match status" value="1"/>
</dbReference>
<feature type="compositionally biased region" description="Acidic residues" evidence="1">
    <location>
        <begin position="533"/>
        <end position="559"/>
    </location>
</feature>
<protein>
    <recommendedName>
        <fullName evidence="4">Peptidase S1 domain-containing protein</fullName>
    </recommendedName>
</protein>
<sequence length="641" mass="66451">MFELEIRVSVTLPRRRMVRDAACRLVVAVMAGTAMPALAGSAMAVPADGEPTASDEIPSDVDSEDHAIHLPVTWQTFEPLDFVNQALELPSGLHEAVERDLGGTVEEFLADAATARSASHVVESLRAEGVGVAAAVFDRDEGSLGILPADADGESVEAIEATGAVVLDEPPESPDVNAPIVPHDEFKGGYGYGEPQEDGTLSSYCSAGFNGYSTDGEPVVITAGHCFPDAGDDTRWVHIETEEPWTPDTPGWPEPGADLGIGSGGAWQFADGHDVGLFRVTEPDWTPVPAITTWDGGDGDPRAGEIEITDQAAPIVGQPVCRSGITSGYQCGEVLAVDHEVDYGVEYGSASVTGFLTSACSAPGDSGGPFVSGTHAVGMLSGAGGPESGQCADWDPEKHVSFGYALSGSRFSADEFYTDGEWELAVAVSTPDITVRQDDSGAPVIEGEVEHAGPHHVIGVRVDEQVYSEAISADGTFSIRIDDPRPAEGVHRFAAQARYGVHSRSDIVEGTLQASAPPDAEGAAEGDGSAADPGEDVDDQRDEDERADDEGEDGDDEPAENGRDGDPGESGSGSDGSNGSDEAEDRGDDAPGDDGSGGDGEELPDTGVDWHAVALVGVGLACAGIAVGMWASVRRRLGWVS</sequence>
<keyword evidence="3" id="KW-0732">Signal</keyword>
<evidence type="ECO:0000313" key="5">
    <source>
        <dbReference type="EMBL" id="RAW18734.1"/>
    </source>
</evidence>
<dbReference type="Pfam" id="PF00089">
    <property type="entry name" value="Trypsin"/>
    <property type="match status" value="1"/>
</dbReference>
<dbReference type="GO" id="GO:0006508">
    <property type="term" value="P:proteolysis"/>
    <property type="evidence" value="ECO:0007669"/>
    <property type="project" value="InterPro"/>
</dbReference>
<accession>A0A329R251</accession>
<dbReference type="EMBL" id="QMIG01000001">
    <property type="protein sequence ID" value="RAW18734.1"/>
    <property type="molecule type" value="Genomic_DNA"/>
</dbReference>
<name>A0A329R251_9ACTN</name>
<dbReference type="PROSITE" id="PS00134">
    <property type="entry name" value="TRYPSIN_HIS"/>
    <property type="match status" value="1"/>
</dbReference>
<keyword evidence="6" id="KW-1185">Reference proteome</keyword>
<dbReference type="CDD" id="cd21112">
    <property type="entry name" value="alphaLP-like"/>
    <property type="match status" value="1"/>
</dbReference>
<feature type="region of interest" description="Disordered" evidence="1">
    <location>
        <begin position="515"/>
        <end position="606"/>
    </location>
</feature>
<keyword evidence="2" id="KW-0472">Membrane</keyword>
<organism evidence="5 6">
    <name type="scientific">Phytoactinopolyspora halophila</name>
    <dbReference type="NCBI Taxonomy" id="1981511"/>
    <lineage>
        <taxon>Bacteria</taxon>
        <taxon>Bacillati</taxon>
        <taxon>Actinomycetota</taxon>
        <taxon>Actinomycetes</taxon>
        <taxon>Jiangellales</taxon>
        <taxon>Jiangellaceae</taxon>
        <taxon>Phytoactinopolyspora</taxon>
    </lineage>
</organism>
<feature type="compositionally biased region" description="Acidic residues" evidence="1">
    <location>
        <begin position="581"/>
        <end position="592"/>
    </location>
</feature>
<dbReference type="AlphaFoldDB" id="A0A329R251"/>
<evidence type="ECO:0000313" key="6">
    <source>
        <dbReference type="Proteomes" id="UP000250462"/>
    </source>
</evidence>
<evidence type="ECO:0000256" key="3">
    <source>
        <dbReference type="SAM" id="SignalP"/>
    </source>
</evidence>
<dbReference type="InterPro" id="IPR009003">
    <property type="entry name" value="Peptidase_S1_PA"/>
</dbReference>
<dbReference type="InterPro" id="IPR018114">
    <property type="entry name" value="TRYPSIN_HIS"/>
</dbReference>
<feature type="transmembrane region" description="Helical" evidence="2">
    <location>
        <begin position="610"/>
        <end position="633"/>
    </location>
</feature>
<dbReference type="Gene3D" id="2.40.10.10">
    <property type="entry name" value="Trypsin-like serine proteases"/>
    <property type="match status" value="2"/>
</dbReference>
<dbReference type="GO" id="GO:0004252">
    <property type="term" value="F:serine-type endopeptidase activity"/>
    <property type="evidence" value="ECO:0007669"/>
    <property type="project" value="InterPro"/>
</dbReference>
<comment type="caution">
    <text evidence="5">The sequence shown here is derived from an EMBL/GenBank/DDBJ whole genome shotgun (WGS) entry which is preliminary data.</text>
</comment>
<evidence type="ECO:0000256" key="1">
    <source>
        <dbReference type="SAM" id="MobiDB-lite"/>
    </source>
</evidence>
<gene>
    <name evidence="5" type="ORF">DPM12_01290</name>
</gene>
<dbReference type="InterPro" id="IPR001254">
    <property type="entry name" value="Trypsin_dom"/>
</dbReference>
<proteinExistence type="predicted"/>
<feature type="compositionally biased region" description="Low complexity" evidence="1">
    <location>
        <begin position="515"/>
        <end position="532"/>
    </location>
</feature>
<dbReference type="PROSITE" id="PS00135">
    <property type="entry name" value="TRYPSIN_SER"/>
    <property type="match status" value="1"/>
</dbReference>
<dbReference type="InterPro" id="IPR033116">
    <property type="entry name" value="TRYPSIN_SER"/>
</dbReference>
<keyword evidence="2" id="KW-0812">Transmembrane</keyword>
<feature type="domain" description="Peptidase S1" evidence="4">
    <location>
        <begin position="219"/>
        <end position="389"/>
    </location>
</feature>
<keyword evidence="2" id="KW-1133">Transmembrane helix</keyword>